<dbReference type="GO" id="GO:0017070">
    <property type="term" value="F:U6 snRNA binding"/>
    <property type="evidence" value="ECO:0007669"/>
    <property type="project" value="TreeGrafter"/>
</dbReference>
<proteinExistence type="predicted"/>
<dbReference type="GO" id="GO:0097157">
    <property type="term" value="F:pre-mRNA intronic binding"/>
    <property type="evidence" value="ECO:0007669"/>
    <property type="project" value="TreeGrafter"/>
</dbReference>
<organism evidence="2 3">
    <name type="scientific">Romanomermis culicivorax</name>
    <name type="common">Nematode worm</name>
    <dbReference type="NCBI Taxonomy" id="13658"/>
    <lineage>
        <taxon>Eukaryota</taxon>
        <taxon>Metazoa</taxon>
        <taxon>Ecdysozoa</taxon>
        <taxon>Nematoda</taxon>
        <taxon>Enoplea</taxon>
        <taxon>Dorylaimia</taxon>
        <taxon>Mermithida</taxon>
        <taxon>Mermithoidea</taxon>
        <taxon>Mermithidae</taxon>
        <taxon>Romanomermis</taxon>
    </lineage>
</organism>
<keyword evidence="2" id="KW-1185">Reference proteome</keyword>
<evidence type="ECO:0000259" key="1">
    <source>
        <dbReference type="Pfam" id="PF10598"/>
    </source>
</evidence>
<dbReference type="GO" id="GO:0005682">
    <property type="term" value="C:U5 snRNP"/>
    <property type="evidence" value="ECO:0007669"/>
    <property type="project" value="TreeGrafter"/>
</dbReference>
<dbReference type="InterPro" id="IPR019582">
    <property type="entry name" value="RRM_spliceosomal_PrP8"/>
</dbReference>
<protein>
    <submittedName>
        <fullName evidence="3">RNA recognition motif spliceosomal PrP8 domain-containing protein</fullName>
    </submittedName>
</protein>
<evidence type="ECO:0000313" key="3">
    <source>
        <dbReference type="WBParaSite" id="nRc.2.0.1.t46265-RA"/>
    </source>
</evidence>
<dbReference type="SUPFAM" id="SSF53098">
    <property type="entry name" value="Ribonuclease H-like"/>
    <property type="match status" value="1"/>
</dbReference>
<sequence>FYHFQNRGFDFGFTVLRVFINVEINDTDGPYISPEEAVAIYTTTVHWLESRRFSPIPFPPLSYKHDTKLLILALERLKEAYSVKNRLNQSQREELSLIEQAYDNPHEALSRIKRHILTQRAFKEVGIEFMDLYSTLVPVYDIEPLEKVTDAYLDQYLWYEADKRRLFPAWIKPSDSEPPPLLVYKWCQGLNNLQDVWETGEGECNVMLEAKFEKFFEKIDLTLLNRLLRLIVDHNIADYMTAKINVVINYKDMNHTNSYGLIRGLQFASFIVQYYGLVLDLLVLGLRRASEIAGPPQCPNDFLTYQDVATETGHPIRLYCRNVDKIWIFFRFSAEDARDLIQRYLTEHPDPNNENIVGYNNKKCWPRDARMRLMKHDVNL</sequence>
<dbReference type="GO" id="GO:0030619">
    <property type="term" value="F:U1 snRNA binding"/>
    <property type="evidence" value="ECO:0007669"/>
    <property type="project" value="TreeGrafter"/>
</dbReference>
<dbReference type="WBParaSite" id="nRc.2.0.1.t46265-RA">
    <property type="protein sequence ID" value="nRc.2.0.1.t46265-RA"/>
    <property type="gene ID" value="nRc.2.0.1.g46265"/>
</dbReference>
<dbReference type="InterPro" id="IPR012337">
    <property type="entry name" value="RNaseH-like_sf"/>
</dbReference>
<dbReference type="PANTHER" id="PTHR11140:SF0">
    <property type="entry name" value="PRE-MRNA-PROCESSING-SPLICING FACTOR 8"/>
    <property type="match status" value="1"/>
</dbReference>
<accession>A0A915L5A3</accession>
<dbReference type="PANTHER" id="PTHR11140">
    <property type="entry name" value="PRE-MRNA SPLICING FACTOR PRP8"/>
    <property type="match status" value="1"/>
</dbReference>
<dbReference type="GO" id="GO:0000244">
    <property type="term" value="P:spliceosomal tri-snRNP complex assembly"/>
    <property type="evidence" value="ECO:0007669"/>
    <property type="project" value="TreeGrafter"/>
</dbReference>
<dbReference type="Pfam" id="PF10598">
    <property type="entry name" value="RRM_4"/>
    <property type="match status" value="1"/>
</dbReference>
<dbReference type="AlphaFoldDB" id="A0A915L5A3"/>
<dbReference type="GO" id="GO:0030620">
    <property type="term" value="F:U2 snRNA binding"/>
    <property type="evidence" value="ECO:0007669"/>
    <property type="project" value="TreeGrafter"/>
</dbReference>
<dbReference type="Proteomes" id="UP000887565">
    <property type="component" value="Unplaced"/>
</dbReference>
<reference evidence="3" key="1">
    <citation type="submission" date="2022-11" db="UniProtKB">
        <authorList>
            <consortium name="WormBaseParasite"/>
        </authorList>
    </citation>
    <scope>IDENTIFICATION</scope>
</reference>
<feature type="domain" description="RNA recognition motif spliceosomal PrP8" evidence="1">
    <location>
        <begin position="217"/>
        <end position="307"/>
    </location>
</feature>
<name>A0A915L5A3_ROMCU</name>
<dbReference type="GO" id="GO:0030623">
    <property type="term" value="F:U5 snRNA binding"/>
    <property type="evidence" value="ECO:0007669"/>
    <property type="project" value="TreeGrafter"/>
</dbReference>
<dbReference type="InterPro" id="IPR027652">
    <property type="entry name" value="PRP8"/>
</dbReference>
<dbReference type="GO" id="GO:0071013">
    <property type="term" value="C:catalytic step 2 spliceosome"/>
    <property type="evidence" value="ECO:0007669"/>
    <property type="project" value="TreeGrafter"/>
</dbReference>
<evidence type="ECO:0000313" key="2">
    <source>
        <dbReference type="Proteomes" id="UP000887565"/>
    </source>
</evidence>